<keyword evidence="4" id="KW-1185">Reference proteome</keyword>
<dbReference type="InterPro" id="IPR025339">
    <property type="entry name" value="DUF4245"/>
</dbReference>
<comment type="caution">
    <text evidence="3">The sequence shown here is derived from an EMBL/GenBank/DDBJ whole genome shotgun (WGS) entry which is preliminary data.</text>
</comment>
<dbReference type="EMBL" id="JACBZT010000001">
    <property type="protein sequence ID" value="NYJ06369.1"/>
    <property type="molecule type" value="Genomic_DNA"/>
</dbReference>
<evidence type="ECO:0000256" key="2">
    <source>
        <dbReference type="SAM" id="Phobius"/>
    </source>
</evidence>
<organism evidence="3 4">
    <name type="scientific">Petropleomorpha daqingensis</name>
    <dbReference type="NCBI Taxonomy" id="2026353"/>
    <lineage>
        <taxon>Bacteria</taxon>
        <taxon>Bacillati</taxon>
        <taxon>Actinomycetota</taxon>
        <taxon>Actinomycetes</taxon>
        <taxon>Geodermatophilales</taxon>
        <taxon>Geodermatophilaceae</taxon>
        <taxon>Petropleomorpha</taxon>
    </lineage>
</organism>
<sequence length="205" mass="21904">MPSGPTDQRPQPPVEEQPAPPVSDRRSKQTFANMLRSLVPLVLIILGVVWWTSFRQSPDVQPVKPIETATTVQLAANRAGYPLLVPTDLPRGYRPTSIRTDAGNAGEGDPVTLEIGYVTPSDQFAEFVVSDDPRADPVTSLLNDATAAGSVQIGADTWTRATRLHERDEETVLSRTVDGVTVVVSGSASEAELEAVAGSVQPYSG</sequence>
<evidence type="ECO:0000313" key="3">
    <source>
        <dbReference type="EMBL" id="NYJ06369.1"/>
    </source>
</evidence>
<feature type="compositionally biased region" description="Pro residues" evidence="1">
    <location>
        <begin position="10"/>
        <end position="21"/>
    </location>
</feature>
<accession>A0A853CHA6</accession>
<name>A0A853CHA6_9ACTN</name>
<gene>
    <name evidence="3" type="ORF">GGQ55_002647</name>
</gene>
<keyword evidence="2" id="KW-1133">Transmembrane helix</keyword>
<proteinExistence type="predicted"/>
<protein>
    <recommendedName>
        <fullName evidence="5">DUF4245 domain-containing protein</fullName>
    </recommendedName>
</protein>
<reference evidence="3 4" key="1">
    <citation type="submission" date="2020-07" db="EMBL/GenBank/DDBJ databases">
        <title>Sequencing the genomes of 1000 actinobacteria strains.</title>
        <authorList>
            <person name="Klenk H.-P."/>
        </authorList>
    </citation>
    <scope>NUCLEOTIDE SEQUENCE [LARGE SCALE GENOMIC DNA]</scope>
    <source>
        <strain evidence="3 4">DSM 104001</strain>
    </source>
</reference>
<dbReference type="Pfam" id="PF14030">
    <property type="entry name" value="DUF4245"/>
    <property type="match status" value="1"/>
</dbReference>
<dbReference type="RefSeq" id="WP_179717435.1">
    <property type="nucleotide sequence ID" value="NZ_JACBZT010000001.1"/>
</dbReference>
<feature type="region of interest" description="Disordered" evidence="1">
    <location>
        <begin position="1"/>
        <end position="26"/>
    </location>
</feature>
<dbReference type="AlphaFoldDB" id="A0A853CHA6"/>
<dbReference type="Proteomes" id="UP000541969">
    <property type="component" value="Unassembled WGS sequence"/>
</dbReference>
<keyword evidence="2" id="KW-0472">Membrane</keyword>
<evidence type="ECO:0000313" key="4">
    <source>
        <dbReference type="Proteomes" id="UP000541969"/>
    </source>
</evidence>
<feature type="transmembrane region" description="Helical" evidence="2">
    <location>
        <begin position="35"/>
        <end position="54"/>
    </location>
</feature>
<evidence type="ECO:0008006" key="5">
    <source>
        <dbReference type="Google" id="ProtNLM"/>
    </source>
</evidence>
<evidence type="ECO:0000256" key="1">
    <source>
        <dbReference type="SAM" id="MobiDB-lite"/>
    </source>
</evidence>
<keyword evidence="2" id="KW-0812">Transmembrane</keyword>